<comment type="caution">
    <text evidence="4">The sequence shown here is derived from an EMBL/GenBank/DDBJ whole genome shotgun (WGS) entry which is preliminary data.</text>
</comment>
<dbReference type="RefSeq" id="XP_040776113.1">
    <property type="nucleotide sequence ID" value="XM_040920633.1"/>
</dbReference>
<dbReference type="PANTHER" id="PTHR12558:SF44">
    <property type="entry name" value="TETRATRICOPEPTIDE REPEAT-CONTAINING PROTEIN"/>
    <property type="match status" value="1"/>
</dbReference>
<dbReference type="InterPro" id="IPR019734">
    <property type="entry name" value="TPR_rpt"/>
</dbReference>
<dbReference type="Pfam" id="PF13432">
    <property type="entry name" value="TPR_16"/>
    <property type="match status" value="2"/>
</dbReference>
<keyword evidence="1 2" id="KW-0802">TPR repeat</keyword>
<accession>A0A9P5CP86</accession>
<organism evidence="4 5">
    <name type="scientific">Cryphonectria parasitica (strain ATCC 38755 / EP155)</name>
    <dbReference type="NCBI Taxonomy" id="660469"/>
    <lineage>
        <taxon>Eukaryota</taxon>
        <taxon>Fungi</taxon>
        <taxon>Dikarya</taxon>
        <taxon>Ascomycota</taxon>
        <taxon>Pezizomycotina</taxon>
        <taxon>Sordariomycetes</taxon>
        <taxon>Sordariomycetidae</taxon>
        <taxon>Diaporthales</taxon>
        <taxon>Cryphonectriaceae</taxon>
        <taxon>Cryphonectria-Endothia species complex</taxon>
        <taxon>Cryphonectria</taxon>
    </lineage>
</organism>
<dbReference type="SUPFAM" id="SSF48452">
    <property type="entry name" value="TPR-like"/>
    <property type="match status" value="7"/>
</dbReference>
<protein>
    <submittedName>
        <fullName evidence="4">TPR-like protein</fullName>
    </submittedName>
</protein>
<keyword evidence="5" id="KW-1185">Reference proteome</keyword>
<dbReference type="InterPro" id="IPR011990">
    <property type="entry name" value="TPR-like_helical_dom_sf"/>
</dbReference>
<evidence type="ECO:0000256" key="1">
    <source>
        <dbReference type="ARBA" id="ARBA00022803"/>
    </source>
</evidence>
<dbReference type="PANTHER" id="PTHR12558">
    <property type="entry name" value="CELL DIVISION CYCLE 16,23,27"/>
    <property type="match status" value="1"/>
</dbReference>
<name>A0A9P5CP86_CRYP1</name>
<dbReference type="GeneID" id="63837762"/>
<evidence type="ECO:0000256" key="2">
    <source>
        <dbReference type="PROSITE-ProRule" id="PRU00339"/>
    </source>
</evidence>
<dbReference type="GO" id="GO:0005680">
    <property type="term" value="C:anaphase-promoting complex"/>
    <property type="evidence" value="ECO:0007669"/>
    <property type="project" value="UniProtKB-ARBA"/>
</dbReference>
<gene>
    <name evidence="4" type="ORF">M406DRAFT_331464</name>
</gene>
<dbReference type="PROSITE" id="PS50005">
    <property type="entry name" value="TPR"/>
    <property type="match status" value="1"/>
</dbReference>
<dbReference type="Gene3D" id="1.25.40.10">
    <property type="entry name" value="Tetratricopeptide repeat domain"/>
    <property type="match status" value="5"/>
</dbReference>
<feature type="region of interest" description="Disordered" evidence="3">
    <location>
        <begin position="1"/>
        <end position="26"/>
    </location>
</feature>
<dbReference type="Proteomes" id="UP000803844">
    <property type="component" value="Unassembled WGS sequence"/>
</dbReference>
<dbReference type="GO" id="GO:0051301">
    <property type="term" value="P:cell division"/>
    <property type="evidence" value="ECO:0007669"/>
    <property type="project" value="TreeGrafter"/>
</dbReference>
<dbReference type="OrthoDB" id="4711903at2759"/>
<reference evidence="4" key="1">
    <citation type="journal article" date="2020" name="Phytopathology">
        <title>Genome sequence of the chestnut blight fungus Cryphonectria parasitica EP155: A fundamental resource for an archetypical invasive plant pathogen.</title>
        <authorList>
            <person name="Crouch J.A."/>
            <person name="Dawe A."/>
            <person name="Aerts A."/>
            <person name="Barry K."/>
            <person name="Churchill A.C.L."/>
            <person name="Grimwood J."/>
            <person name="Hillman B."/>
            <person name="Milgroom M.G."/>
            <person name="Pangilinan J."/>
            <person name="Smith M."/>
            <person name="Salamov A."/>
            <person name="Schmutz J."/>
            <person name="Yadav J."/>
            <person name="Grigoriev I.V."/>
            <person name="Nuss D."/>
        </authorList>
    </citation>
    <scope>NUCLEOTIDE SEQUENCE</scope>
    <source>
        <strain evidence="4">EP155</strain>
    </source>
</reference>
<sequence length="1044" mass="120296">MTDIAEPEIRSRGTQRSSEPDRPSFRTSYVERQYNNSVGFNNGTISNYFILSSDAAHRVDLPGSSSPQDSSDSTEIQTGQALYKSKHWYQSKVIFDKALHSPNSTLSERERNRVRYNLAHAHFALAEFSDATRHFQALVDTHDEKGEEYELAVSDSRFWLGRCFYHRGQYEKASQQFRIFLRTYKEERATSEADAIKATDGRLWLGLTFERLGEYEGATEQLQTAFDIQNEIAPDDLATLACRHHLANFFYKRKEFLRAHQHFHALFHAEERLNGPERGQAVMTRCMLAFCLAKLRRYDEAQPHLERVSDYMNAQPCRTSDQLRDKGLVCYWLGRIAVERMMKHKHRDFVPKATYLLQSARQDISAAIEKDKTNDWLVEDLGDCKHYQAHVMIIRGDFADAEQTFRETIDDTVQVTGERQIASRVGLARSFLEQRKFDEAKSTLEEAVCSTTPIEHCQHTGRDLAACLALLGETYLELEKPSKARDCLQTVVDAVPEMPSEPYTTAQHELAIAMFELRDFAGACKYFQAAYDIRRLQFPQRQDESRSWLAWALCEASRFQEAEPYLRTTLTALPEPPHRTRQLVFVHGKSRYYMGRVLYHQKDWRGAVKHFEDALPLLHAVHKLSLFNLRQQTTKARQILEELLQINPEGEPAAITSPRLISIPYWLGRVFMFQHKPREAEEWFSKGLDISTQEVTYQYARCLFKLDSHGVDRMGESIEAVQGVLDRLPQVCSKEDEELYEDSRWLLGRGFYLTGKFDEARDYLKSSITVLERRYGHDDRSTSFARAILADCLCELQLDSEADLLVTWAANQSDTKAYTDAVLIKAIGSYWLGRRAYKAGRSKEKGAEAHFTAALNLLASYKVNKVRWNRIRFDSRHFLARIKLGHKQYSEAGDLFQELAIQAHEAGELAHAVDNQYYLGCSLSEQGRFDEAFPVFQKVLDGDHDGRLVENASWWSQFQLARCLSHMGKLMEAKDKFAYAAESPDPLLRPRARLRLGQTIFRLDDYEEARDIFQSILDQPDQATAQCISDARSWLARSLSKLEK</sequence>
<evidence type="ECO:0000313" key="5">
    <source>
        <dbReference type="Proteomes" id="UP000803844"/>
    </source>
</evidence>
<dbReference type="Pfam" id="PF13174">
    <property type="entry name" value="TPR_6"/>
    <property type="match status" value="1"/>
</dbReference>
<evidence type="ECO:0000313" key="4">
    <source>
        <dbReference type="EMBL" id="KAF3765152.1"/>
    </source>
</evidence>
<evidence type="ECO:0000256" key="3">
    <source>
        <dbReference type="SAM" id="MobiDB-lite"/>
    </source>
</evidence>
<dbReference type="EMBL" id="MU032348">
    <property type="protein sequence ID" value="KAF3765152.1"/>
    <property type="molecule type" value="Genomic_DNA"/>
</dbReference>
<dbReference type="AlphaFoldDB" id="A0A9P5CP86"/>
<feature type="repeat" description="TPR" evidence="2">
    <location>
        <begin position="990"/>
        <end position="1023"/>
    </location>
</feature>
<dbReference type="SMART" id="SM00028">
    <property type="entry name" value="TPR"/>
    <property type="match status" value="11"/>
</dbReference>
<proteinExistence type="predicted"/>